<reference evidence="1 2" key="1">
    <citation type="submission" date="2012-12" db="EMBL/GenBank/DDBJ databases">
        <title>Genome assembly of Fulvivirga imtechensis AK7.</title>
        <authorList>
            <person name="Nupur N."/>
            <person name="Khatri I."/>
            <person name="Kumar R."/>
            <person name="Subramanian S."/>
            <person name="Pinnaka A."/>
        </authorList>
    </citation>
    <scope>NUCLEOTIDE SEQUENCE [LARGE SCALE GENOMIC DNA]</scope>
    <source>
        <strain evidence="1 2">AK7</strain>
    </source>
</reference>
<dbReference type="EMBL" id="AMZN01000003">
    <property type="protein sequence ID" value="ELR73680.1"/>
    <property type="molecule type" value="Genomic_DNA"/>
</dbReference>
<evidence type="ECO:0000313" key="1">
    <source>
        <dbReference type="EMBL" id="ELR73680.1"/>
    </source>
</evidence>
<accession>L8JY31</accession>
<evidence type="ECO:0000313" key="2">
    <source>
        <dbReference type="Proteomes" id="UP000011135"/>
    </source>
</evidence>
<dbReference type="Proteomes" id="UP000011135">
    <property type="component" value="Unassembled WGS sequence"/>
</dbReference>
<keyword evidence="2" id="KW-1185">Reference proteome</keyword>
<gene>
    <name evidence="1" type="ORF">C900_02084</name>
</gene>
<dbReference type="AlphaFoldDB" id="L8JY31"/>
<proteinExistence type="predicted"/>
<protein>
    <submittedName>
        <fullName evidence="1">Uncharacterized protein</fullName>
    </submittedName>
</protein>
<comment type="caution">
    <text evidence="1">The sequence shown here is derived from an EMBL/GenBank/DDBJ whole genome shotgun (WGS) entry which is preliminary data.</text>
</comment>
<dbReference type="STRING" id="1237149.C900_02084"/>
<organism evidence="1 2">
    <name type="scientific">Fulvivirga imtechensis AK7</name>
    <dbReference type="NCBI Taxonomy" id="1237149"/>
    <lineage>
        <taxon>Bacteria</taxon>
        <taxon>Pseudomonadati</taxon>
        <taxon>Bacteroidota</taxon>
        <taxon>Cytophagia</taxon>
        <taxon>Cytophagales</taxon>
        <taxon>Fulvivirgaceae</taxon>
        <taxon>Fulvivirga</taxon>
    </lineage>
</organism>
<name>L8JY31_9BACT</name>
<sequence>MWKKQDNYNYSQAFSYSIFRGSPVEGKLFWKYLYHLKNKYYEKAINPPDDFILKLYLF</sequence>